<dbReference type="GeneID" id="54292147"/>
<dbReference type="AlphaFoldDB" id="A0A6A5X821"/>
<organism evidence="2 3">
    <name type="scientific">Aaosphaeria arxii CBS 175.79</name>
    <dbReference type="NCBI Taxonomy" id="1450172"/>
    <lineage>
        <taxon>Eukaryota</taxon>
        <taxon>Fungi</taxon>
        <taxon>Dikarya</taxon>
        <taxon>Ascomycota</taxon>
        <taxon>Pezizomycotina</taxon>
        <taxon>Dothideomycetes</taxon>
        <taxon>Pleosporomycetidae</taxon>
        <taxon>Pleosporales</taxon>
        <taxon>Pleosporales incertae sedis</taxon>
        <taxon>Aaosphaeria</taxon>
    </lineage>
</organism>
<protein>
    <recommendedName>
        <fullName evidence="1">Methyltransferase domain-containing protein</fullName>
    </recommendedName>
</protein>
<proteinExistence type="predicted"/>
<dbReference type="OrthoDB" id="10006218at2759"/>
<dbReference type="EMBL" id="ML978080">
    <property type="protein sequence ID" value="KAF2008957.1"/>
    <property type="molecule type" value="Genomic_DNA"/>
</dbReference>
<dbReference type="Pfam" id="PF13383">
    <property type="entry name" value="Methyltransf_22"/>
    <property type="match status" value="1"/>
</dbReference>
<gene>
    <name evidence="2" type="ORF">BU24DRAFT_88803</name>
</gene>
<dbReference type="InterPro" id="IPR025714">
    <property type="entry name" value="Methyltranfer_dom"/>
</dbReference>
<evidence type="ECO:0000313" key="3">
    <source>
        <dbReference type="Proteomes" id="UP000799778"/>
    </source>
</evidence>
<feature type="domain" description="Methyltransferase" evidence="1">
    <location>
        <begin position="47"/>
        <end position="240"/>
    </location>
</feature>
<keyword evidence="3" id="KW-1185">Reference proteome</keyword>
<dbReference type="InterPro" id="IPR026913">
    <property type="entry name" value="METTL24"/>
</dbReference>
<dbReference type="PANTHER" id="PTHR32026">
    <property type="entry name" value="METHYLTRANSFERASE-LIKE PROTEIN 24"/>
    <property type="match status" value="1"/>
</dbReference>
<dbReference type="RefSeq" id="XP_033377296.1">
    <property type="nucleotide sequence ID" value="XM_033534750.1"/>
</dbReference>
<dbReference type="PANTHER" id="PTHR32026:SF10">
    <property type="entry name" value="METHYLTRANSFERASE-LIKE PROTEIN 24-RELATED"/>
    <property type="match status" value="1"/>
</dbReference>
<accession>A0A6A5X821</accession>
<evidence type="ECO:0000313" key="2">
    <source>
        <dbReference type="EMBL" id="KAF2008957.1"/>
    </source>
</evidence>
<dbReference type="Proteomes" id="UP000799778">
    <property type="component" value="Unassembled WGS sequence"/>
</dbReference>
<sequence length="280" mass="32128">MRLSEKAWERSVGLRHQMAQAHPNHPQVPFFPAQTLSDFGKYPYTLWDFFPPVYTCPHDIQRVGRLGDGGKWVCGMSVYEETPKAPFANPQDGIVMYSFGINGESSFEAEMLERVPNLRIWGYDYSVGGWGPQIPEDALDRVFFGKVGLGDEDDVSRDPPFYSLPSLMKQNNHTYMDILKIDIEGSEYGALDAMMDAFAQSNDGVLPIGQVMIEIHLVRDQTVNFERFTSWWERLEKMGMRPTWLEINLMAVTLGKGKTDPRCVEYVWVNAKDRKNILWE</sequence>
<evidence type="ECO:0000259" key="1">
    <source>
        <dbReference type="Pfam" id="PF13383"/>
    </source>
</evidence>
<name>A0A6A5X821_9PLEO</name>
<reference evidence="2" key="1">
    <citation type="journal article" date="2020" name="Stud. Mycol.">
        <title>101 Dothideomycetes genomes: a test case for predicting lifestyles and emergence of pathogens.</title>
        <authorList>
            <person name="Haridas S."/>
            <person name="Albert R."/>
            <person name="Binder M."/>
            <person name="Bloem J."/>
            <person name="Labutti K."/>
            <person name="Salamov A."/>
            <person name="Andreopoulos B."/>
            <person name="Baker S."/>
            <person name="Barry K."/>
            <person name="Bills G."/>
            <person name="Bluhm B."/>
            <person name="Cannon C."/>
            <person name="Castanera R."/>
            <person name="Culley D."/>
            <person name="Daum C."/>
            <person name="Ezra D."/>
            <person name="Gonzalez J."/>
            <person name="Henrissat B."/>
            <person name="Kuo A."/>
            <person name="Liang C."/>
            <person name="Lipzen A."/>
            <person name="Lutzoni F."/>
            <person name="Magnuson J."/>
            <person name="Mondo S."/>
            <person name="Nolan M."/>
            <person name="Ohm R."/>
            <person name="Pangilinan J."/>
            <person name="Park H.-J."/>
            <person name="Ramirez L."/>
            <person name="Alfaro M."/>
            <person name="Sun H."/>
            <person name="Tritt A."/>
            <person name="Yoshinaga Y."/>
            <person name="Zwiers L.-H."/>
            <person name="Turgeon B."/>
            <person name="Goodwin S."/>
            <person name="Spatafora J."/>
            <person name="Crous P."/>
            <person name="Grigoriev I."/>
        </authorList>
    </citation>
    <scope>NUCLEOTIDE SEQUENCE</scope>
    <source>
        <strain evidence="2">CBS 175.79</strain>
    </source>
</reference>